<sequence length="192" mass="21741">MDDHEMDGLTAAYGLDVMARPGLPLGPRSIHRRLCSWAGDQQRDCVWTLFAFPIGCNAATLPDCWPRWARLSSKGKGKQVAAARCEELRCRSCGPSYSREPRWRTSACNIKWRWVAWGPCAGWLPSHCVAAPKAVLQRLVVHNCPWRDSEAWRNRSSSWFHLTSVLCPWMEALPLPLSWMCAIAADFCVLRS</sequence>
<organism evidence="1 2">
    <name type="scientific">Coniella lustricola</name>
    <dbReference type="NCBI Taxonomy" id="2025994"/>
    <lineage>
        <taxon>Eukaryota</taxon>
        <taxon>Fungi</taxon>
        <taxon>Dikarya</taxon>
        <taxon>Ascomycota</taxon>
        <taxon>Pezizomycotina</taxon>
        <taxon>Sordariomycetes</taxon>
        <taxon>Sordariomycetidae</taxon>
        <taxon>Diaporthales</taxon>
        <taxon>Schizoparmaceae</taxon>
        <taxon>Coniella</taxon>
    </lineage>
</organism>
<evidence type="ECO:0000313" key="2">
    <source>
        <dbReference type="Proteomes" id="UP000241462"/>
    </source>
</evidence>
<evidence type="ECO:0000313" key="1">
    <source>
        <dbReference type="EMBL" id="PSR99186.1"/>
    </source>
</evidence>
<keyword evidence="2" id="KW-1185">Reference proteome</keyword>
<dbReference type="EMBL" id="KZ678385">
    <property type="protein sequence ID" value="PSR99186.1"/>
    <property type="molecule type" value="Genomic_DNA"/>
</dbReference>
<reference evidence="1 2" key="1">
    <citation type="journal article" date="2018" name="Mycol. Prog.">
        <title>Coniella lustricola, a new species from submerged detritus.</title>
        <authorList>
            <person name="Raudabaugh D.B."/>
            <person name="Iturriaga T."/>
            <person name="Carver A."/>
            <person name="Mondo S."/>
            <person name="Pangilinan J."/>
            <person name="Lipzen A."/>
            <person name="He G."/>
            <person name="Amirebrahimi M."/>
            <person name="Grigoriev I.V."/>
            <person name="Miller A.N."/>
        </authorList>
    </citation>
    <scope>NUCLEOTIDE SEQUENCE [LARGE SCALE GENOMIC DNA]</scope>
    <source>
        <strain evidence="1 2">B22-T-1</strain>
    </source>
</reference>
<proteinExistence type="predicted"/>
<dbReference type="Proteomes" id="UP000241462">
    <property type="component" value="Unassembled WGS sequence"/>
</dbReference>
<dbReference type="AlphaFoldDB" id="A0A2T3AIA6"/>
<protein>
    <submittedName>
        <fullName evidence="1">Uncharacterized protein</fullName>
    </submittedName>
</protein>
<accession>A0A2T3AIA6</accession>
<gene>
    <name evidence="1" type="ORF">BD289DRAFT_46322</name>
</gene>
<name>A0A2T3AIA6_9PEZI</name>
<dbReference type="InParanoid" id="A0A2T3AIA6"/>